<evidence type="ECO:0008006" key="3">
    <source>
        <dbReference type="Google" id="ProtNLM"/>
    </source>
</evidence>
<gene>
    <name evidence="1" type="ORF">MiSe_22840</name>
</gene>
<comment type="caution">
    <text evidence="1">The sequence shown here is derived from an EMBL/GenBank/DDBJ whole genome shotgun (WGS) entry which is preliminary data.</text>
</comment>
<name>A0AAV3X8B9_9CYAN</name>
<dbReference type="EMBL" id="BLAY01000030">
    <property type="protein sequence ID" value="GET37531.1"/>
    <property type="molecule type" value="Genomic_DNA"/>
</dbReference>
<dbReference type="InterPro" id="IPR031009">
    <property type="entry name" value="Tcm_partner"/>
</dbReference>
<evidence type="ECO:0000313" key="2">
    <source>
        <dbReference type="Proteomes" id="UP001050975"/>
    </source>
</evidence>
<dbReference type="AlphaFoldDB" id="A0AAV3X8B9"/>
<keyword evidence="2" id="KW-1185">Reference proteome</keyword>
<reference evidence="1" key="1">
    <citation type="submission" date="2019-10" db="EMBL/GenBank/DDBJ databases">
        <title>Draft genome sequece of Microseira wollei NIES-4236.</title>
        <authorList>
            <person name="Yamaguchi H."/>
            <person name="Suzuki S."/>
            <person name="Kawachi M."/>
        </authorList>
    </citation>
    <scope>NUCLEOTIDE SEQUENCE</scope>
    <source>
        <strain evidence="1">NIES-4236</strain>
    </source>
</reference>
<accession>A0AAV3X8B9</accession>
<dbReference type="RefSeq" id="WP_226579173.1">
    <property type="nucleotide sequence ID" value="NZ_BLAY01000030.1"/>
</dbReference>
<protein>
    <recommendedName>
        <fullName evidence="3">Three-Cys-motif partner protein TcmP</fullName>
    </recommendedName>
</protein>
<organism evidence="1 2">
    <name type="scientific">Microseira wollei NIES-4236</name>
    <dbReference type="NCBI Taxonomy" id="2530354"/>
    <lineage>
        <taxon>Bacteria</taxon>
        <taxon>Bacillati</taxon>
        <taxon>Cyanobacteriota</taxon>
        <taxon>Cyanophyceae</taxon>
        <taxon>Oscillatoriophycideae</taxon>
        <taxon>Aerosakkonematales</taxon>
        <taxon>Aerosakkonemataceae</taxon>
        <taxon>Microseira</taxon>
    </lineage>
</organism>
<dbReference type="NCBIfam" id="TIGR04474">
    <property type="entry name" value="tcm_partner"/>
    <property type="match status" value="1"/>
</dbReference>
<dbReference type="Proteomes" id="UP001050975">
    <property type="component" value="Unassembled WGS sequence"/>
</dbReference>
<sequence length="290" mass="33581">MSRLGSEGEDIIGRWSEEKLDLLAKYLKAYSAIMNKQKQSWLKAYYYIDAFAGSVRPRSKEDEQRYIDGSPLRALQTEPKFDAYWFIDVSPRRIDRIQGLRDEFPDCTIEIRQGNCNEILCNDIIPRITYASKQRAFVFLDPYGLQVDWETVRKLANTRTCDIFVNFSVMGVTRLLPRDQRPEGEVLEQLNKVMGSTNWLDQIYQPPRQLSLFPSLEPTLSRETIKAEELASLYAEQLGSLFEYVSKPVLMKNSTNSVLYALCLASHNQTATKITNDIFARYERLRQSES</sequence>
<evidence type="ECO:0000313" key="1">
    <source>
        <dbReference type="EMBL" id="GET37531.1"/>
    </source>
</evidence>
<proteinExistence type="predicted"/>